<gene>
    <name evidence="2" type="ORF">GOP47_0013895</name>
</gene>
<name>A0A9D4UPE0_ADICA</name>
<keyword evidence="3" id="KW-1185">Reference proteome</keyword>
<dbReference type="OrthoDB" id="1931935at2759"/>
<accession>A0A9D4UPE0</accession>
<dbReference type="Proteomes" id="UP000886520">
    <property type="component" value="Chromosome 13"/>
</dbReference>
<dbReference type="GO" id="GO:0003677">
    <property type="term" value="F:DNA binding"/>
    <property type="evidence" value="ECO:0007669"/>
    <property type="project" value="TreeGrafter"/>
</dbReference>
<dbReference type="Gene3D" id="3.30.420.10">
    <property type="entry name" value="Ribonuclease H-like superfamily/Ribonuclease H"/>
    <property type="match status" value="1"/>
</dbReference>
<feature type="domain" description="DDE-1" evidence="1">
    <location>
        <begin position="20"/>
        <end position="189"/>
    </location>
</feature>
<dbReference type="PANTHER" id="PTHR19303">
    <property type="entry name" value="TRANSPOSON"/>
    <property type="match status" value="1"/>
</dbReference>
<dbReference type="InterPro" id="IPR036397">
    <property type="entry name" value="RNaseH_sf"/>
</dbReference>
<evidence type="ECO:0000313" key="2">
    <source>
        <dbReference type="EMBL" id="KAI5071644.1"/>
    </source>
</evidence>
<proteinExistence type="predicted"/>
<dbReference type="GO" id="GO:0005634">
    <property type="term" value="C:nucleus"/>
    <property type="evidence" value="ECO:0007669"/>
    <property type="project" value="TreeGrafter"/>
</dbReference>
<dbReference type="InterPro" id="IPR004875">
    <property type="entry name" value="DDE_SF_endonuclease_dom"/>
</dbReference>
<sequence length="314" mass="35397">MKVLAKKGVKSVYAITCDSREWMTVLCCVNAAGQSIPTYYIFKGSRITSNHIQDCEEGAAMAMQKKVWITRELFKAWLQHFDNAITKSIGKDIRHLLILDGHGNHVSLEVVEQAQAAGIDIMTLPAHTSHKLQPLDVSVFKSLKVQFRKKRDIWQRRTTSRQASKAELASIVAKAIKTSFTESNIKAGFETTGIWPFIPSAVDFKGMPCNHISLIDNSEQVIEEEVSQVPTTPLQDQIEDEAIMALNDMATQFEESMFAAQADVRHQLSFTQLLEQEDIMELGEQSRRHHTTSHAANQQKKVFIIKMPPLQHPV</sequence>
<organism evidence="2 3">
    <name type="scientific">Adiantum capillus-veneris</name>
    <name type="common">Maidenhair fern</name>
    <dbReference type="NCBI Taxonomy" id="13818"/>
    <lineage>
        <taxon>Eukaryota</taxon>
        <taxon>Viridiplantae</taxon>
        <taxon>Streptophyta</taxon>
        <taxon>Embryophyta</taxon>
        <taxon>Tracheophyta</taxon>
        <taxon>Polypodiopsida</taxon>
        <taxon>Polypodiidae</taxon>
        <taxon>Polypodiales</taxon>
        <taxon>Pteridineae</taxon>
        <taxon>Pteridaceae</taxon>
        <taxon>Vittarioideae</taxon>
        <taxon>Adiantum</taxon>
    </lineage>
</organism>
<dbReference type="InterPro" id="IPR050863">
    <property type="entry name" value="CenT-Element_Derived"/>
</dbReference>
<dbReference type="Pfam" id="PF03184">
    <property type="entry name" value="DDE_1"/>
    <property type="match status" value="1"/>
</dbReference>
<evidence type="ECO:0000259" key="1">
    <source>
        <dbReference type="Pfam" id="PF03184"/>
    </source>
</evidence>
<dbReference type="PANTHER" id="PTHR19303:SF74">
    <property type="entry name" value="POGO TRANSPOSABLE ELEMENT WITH KRAB DOMAIN"/>
    <property type="match status" value="1"/>
</dbReference>
<comment type="caution">
    <text evidence="2">The sequence shown here is derived from an EMBL/GenBank/DDBJ whole genome shotgun (WGS) entry which is preliminary data.</text>
</comment>
<dbReference type="AlphaFoldDB" id="A0A9D4UPE0"/>
<reference evidence="2" key="1">
    <citation type="submission" date="2021-01" db="EMBL/GenBank/DDBJ databases">
        <title>Adiantum capillus-veneris genome.</title>
        <authorList>
            <person name="Fang Y."/>
            <person name="Liao Q."/>
        </authorList>
    </citation>
    <scope>NUCLEOTIDE SEQUENCE</scope>
    <source>
        <strain evidence="2">H3</strain>
        <tissue evidence="2">Leaf</tissue>
    </source>
</reference>
<protein>
    <recommendedName>
        <fullName evidence="1">DDE-1 domain-containing protein</fullName>
    </recommendedName>
</protein>
<dbReference type="EMBL" id="JABFUD020000013">
    <property type="protein sequence ID" value="KAI5071644.1"/>
    <property type="molecule type" value="Genomic_DNA"/>
</dbReference>
<evidence type="ECO:0000313" key="3">
    <source>
        <dbReference type="Proteomes" id="UP000886520"/>
    </source>
</evidence>